<keyword evidence="4" id="KW-0371">Homeobox</keyword>
<dbReference type="InterPro" id="IPR038717">
    <property type="entry name" value="Tc1-like_DDE_dom"/>
</dbReference>
<organism evidence="4 5">
    <name type="scientific">Cinara cedri</name>
    <dbReference type="NCBI Taxonomy" id="506608"/>
    <lineage>
        <taxon>Eukaryota</taxon>
        <taxon>Metazoa</taxon>
        <taxon>Ecdysozoa</taxon>
        <taxon>Arthropoda</taxon>
        <taxon>Hexapoda</taxon>
        <taxon>Insecta</taxon>
        <taxon>Pterygota</taxon>
        <taxon>Neoptera</taxon>
        <taxon>Paraneoptera</taxon>
        <taxon>Hemiptera</taxon>
        <taxon>Sternorrhyncha</taxon>
        <taxon>Aphidomorpha</taxon>
        <taxon>Aphidoidea</taxon>
        <taxon>Aphididae</taxon>
        <taxon>Lachninae</taxon>
        <taxon>Cinara</taxon>
    </lineage>
</organism>
<dbReference type="SUPFAM" id="SSF53098">
    <property type="entry name" value="Ribonuclease H-like"/>
    <property type="match status" value="1"/>
</dbReference>
<proteinExistence type="predicted"/>
<gene>
    <name evidence="4" type="ORF">CINCED_3A011090</name>
</gene>
<accession>A0A5E4NTP3</accession>
<dbReference type="GO" id="GO:0005634">
    <property type="term" value="C:nucleus"/>
    <property type="evidence" value="ECO:0007669"/>
    <property type="project" value="UniProtKB-SubCell"/>
</dbReference>
<dbReference type="Proteomes" id="UP000325440">
    <property type="component" value="Unassembled WGS sequence"/>
</dbReference>
<evidence type="ECO:0000313" key="4">
    <source>
        <dbReference type="EMBL" id="VVC46234.1"/>
    </source>
</evidence>
<feature type="domain" description="Transposase Synechocystis PCC 6803" evidence="2">
    <location>
        <begin position="5"/>
        <end position="122"/>
    </location>
</feature>
<dbReference type="InterPro" id="IPR047655">
    <property type="entry name" value="Transpos_IS630-like"/>
</dbReference>
<reference evidence="4 5" key="1">
    <citation type="submission" date="2019-08" db="EMBL/GenBank/DDBJ databases">
        <authorList>
            <person name="Alioto T."/>
            <person name="Alioto T."/>
            <person name="Gomez Garrido J."/>
        </authorList>
    </citation>
    <scope>NUCLEOTIDE SEQUENCE [LARGE SCALE GENOMIC DNA]</scope>
</reference>
<keyword evidence="5" id="KW-1185">Reference proteome</keyword>
<evidence type="ECO:0000259" key="2">
    <source>
        <dbReference type="Pfam" id="PF01710"/>
    </source>
</evidence>
<dbReference type="InterPro" id="IPR012337">
    <property type="entry name" value="RNaseH-like_sf"/>
</dbReference>
<dbReference type="NCBIfam" id="NF033545">
    <property type="entry name" value="transpos_IS630"/>
    <property type="match status" value="1"/>
</dbReference>
<protein>
    <submittedName>
        <fullName evidence="4">Ribonuclease H-like domain,Homeobox domain-like,Winged helix-turn-helix DNA-binding</fullName>
    </submittedName>
</protein>
<comment type="subcellular location">
    <subcellularLocation>
        <location evidence="1">Nucleus</location>
    </subcellularLocation>
</comment>
<dbReference type="InterPro" id="IPR009057">
    <property type="entry name" value="Homeodomain-like_sf"/>
</dbReference>
<dbReference type="PANTHER" id="PTHR46564">
    <property type="entry name" value="TRANSPOSASE"/>
    <property type="match status" value="1"/>
</dbReference>
<dbReference type="InterPro" id="IPR002622">
    <property type="entry name" value="Transposase_14"/>
</dbReference>
<dbReference type="Pfam" id="PF13358">
    <property type="entry name" value="DDE_3"/>
    <property type="match status" value="1"/>
</dbReference>
<dbReference type="Gene3D" id="3.30.420.10">
    <property type="entry name" value="Ribonuclease H-like superfamily/Ribonuclease H"/>
    <property type="match status" value="1"/>
</dbReference>
<dbReference type="SUPFAM" id="SSF46689">
    <property type="entry name" value="Homeodomain-like"/>
    <property type="match status" value="1"/>
</dbReference>
<dbReference type="GO" id="GO:0003677">
    <property type="term" value="F:DNA binding"/>
    <property type="evidence" value="ECO:0007669"/>
    <property type="project" value="UniProtKB-KW"/>
</dbReference>
<dbReference type="AlphaFoldDB" id="A0A5E4NTP3"/>
<keyword evidence="4" id="KW-0238">DNA-binding</keyword>
<feature type="domain" description="Tc1-like transposase DDE" evidence="3">
    <location>
        <begin position="125"/>
        <end position="242"/>
    </location>
</feature>
<dbReference type="InterPro" id="IPR036397">
    <property type="entry name" value="RNaseH_sf"/>
</dbReference>
<sequence length="268" mass="31020">MPKPYSEDLRERVFKVIDEKKMSMKKIGETFKLSIKTIYLWRKRREETGSIKPASGYQTGHRSKIKDMGSFFKFLQDEQDVTTDKIIERFGNMCKETAYNYLKKAGYTYKKKPSFIKREMNNEFYAYGWAPKGKRLFAEKHAFKKKRISIIGALNDGKVGAPCAFEGYCNSELFEAYVEKILVPTLKPGQTIILDNASFHKSVKIRKLIEKVGCKVLFLPPYSPNLNPIEHFWFAIKHAVRKILPIFSPNINAAIDFIFQKSGKPYLG</sequence>
<dbReference type="Pfam" id="PF01710">
    <property type="entry name" value="HTH_Tnp_IS630"/>
    <property type="match status" value="1"/>
</dbReference>
<evidence type="ECO:0000256" key="1">
    <source>
        <dbReference type="ARBA" id="ARBA00004123"/>
    </source>
</evidence>
<name>A0A5E4NTP3_9HEMI</name>
<evidence type="ECO:0000259" key="3">
    <source>
        <dbReference type="Pfam" id="PF13358"/>
    </source>
</evidence>
<dbReference type="EMBL" id="CABPRJ010002451">
    <property type="protein sequence ID" value="VVC46234.1"/>
    <property type="molecule type" value="Genomic_DNA"/>
</dbReference>
<dbReference type="OrthoDB" id="7976214at2759"/>
<dbReference type="PANTHER" id="PTHR46564:SF1">
    <property type="entry name" value="TRANSPOSASE"/>
    <property type="match status" value="1"/>
</dbReference>
<evidence type="ECO:0000313" key="5">
    <source>
        <dbReference type="Proteomes" id="UP000325440"/>
    </source>
</evidence>